<evidence type="ECO:0000313" key="3">
    <source>
        <dbReference type="EMBL" id="PNU02287.1"/>
    </source>
</evidence>
<feature type="region of interest" description="Disordered" evidence="1">
    <location>
        <begin position="464"/>
        <end position="488"/>
    </location>
</feature>
<dbReference type="EMBL" id="LYMM01000084">
    <property type="protein sequence ID" value="PNU02287.1"/>
    <property type="molecule type" value="Genomic_DNA"/>
</dbReference>
<feature type="compositionally biased region" description="Polar residues" evidence="1">
    <location>
        <begin position="479"/>
        <end position="488"/>
    </location>
</feature>
<sequence>MARTIIIGAHVLDGSGAPAHQVDVAFAEGVIVTVGTVSPQPDDIVIEAHGLTLAPGFIDVHTHDDLAVIVAPEMTAKVTQGVTTVVVGNCGISATTPFPSQAELPDPLVLLGPAAQFRYADFTAYANAVETARPATNVIALVGHTAMRARHMDRLDRAAQQAEREAMRSELAASLAAGAFGFSTGLAYANANAASTEEVMALADALRDSGALYCTHLRSEGAAIDEALDEAFAIARHGNAPVIVSHLKCAGAAQYGRSAAILARMEAAARQQSVACDCYPYSASSSTLDIKQVVPETPIRITWSDPEPTQAGRMLSEIAADWAVDLKTAASRLQPAGAVYHCMTEEDVDRILSHPLTMIGSDGLPCDPQPHPRLWGSFARVLGHYVRERAVLPLSKAVRKMTGLTADTLGLTDRGYVREGLAADLVLFDPAKIADCATYDDPQQTAAGIYGVWVNGVATVKAGSPTGRRGGAMLRRQSHSQQTEEMIK</sequence>
<dbReference type="Gene3D" id="3.30.1490.130">
    <property type="entry name" value="D-aminoacylase. Domain 3"/>
    <property type="match status" value="1"/>
</dbReference>
<dbReference type="CDD" id="cd01297">
    <property type="entry name" value="D-aminoacylase"/>
    <property type="match status" value="1"/>
</dbReference>
<dbReference type="Proteomes" id="UP000236327">
    <property type="component" value="Unassembled WGS sequence"/>
</dbReference>
<dbReference type="InterPro" id="IPR011059">
    <property type="entry name" value="Metal-dep_hydrolase_composite"/>
</dbReference>
<dbReference type="SUPFAM" id="SSF51338">
    <property type="entry name" value="Composite domain of metallo-dependent hydrolases"/>
    <property type="match status" value="1"/>
</dbReference>
<name>A0A2K2FU17_9SPHN</name>
<dbReference type="Gene3D" id="2.30.40.10">
    <property type="entry name" value="Urease, subunit C, domain 1"/>
    <property type="match status" value="1"/>
</dbReference>
<comment type="caution">
    <text evidence="3">The sequence shown here is derived from an EMBL/GenBank/DDBJ whole genome shotgun (WGS) entry which is preliminary data.</text>
</comment>
<evidence type="ECO:0000256" key="1">
    <source>
        <dbReference type="SAM" id="MobiDB-lite"/>
    </source>
</evidence>
<protein>
    <submittedName>
        <fullName evidence="3">D-aminoacylase</fullName>
    </submittedName>
</protein>
<dbReference type="InterPro" id="IPR013108">
    <property type="entry name" value="Amidohydro_3"/>
</dbReference>
<dbReference type="GO" id="GO:0016811">
    <property type="term" value="F:hydrolase activity, acting on carbon-nitrogen (but not peptide) bonds, in linear amides"/>
    <property type="evidence" value="ECO:0007669"/>
    <property type="project" value="InterPro"/>
</dbReference>
<dbReference type="PANTHER" id="PTHR11647:SF1">
    <property type="entry name" value="COLLAPSIN RESPONSE MEDIATOR PROTEIN"/>
    <property type="match status" value="1"/>
</dbReference>
<reference evidence="3 4" key="1">
    <citation type="submission" date="2016-05" db="EMBL/GenBank/DDBJ databases">
        <title>Complete genome sequence of Novosphingobium guangzhouense SA925(T).</title>
        <authorList>
            <person name="Sha S."/>
        </authorList>
    </citation>
    <scope>NUCLEOTIDE SEQUENCE [LARGE SCALE GENOMIC DNA]</scope>
    <source>
        <strain evidence="3 4">SA925</strain>
    </source>
</reference>
<dbReference type="InterPro" id="IPR032466">
    <property type="entry name" value="Metal_Hydrolase"/>
</dbReference>
<proteinExistence type="predicted"/>
<dbReference type="RefSeq" id="WP_103099059.1">
    <property type="nucleotide sequence ID" value="NZ_LYMM01000084.1"/>
</dbReference>
<dbReference type="PANTHER" id="PTHR11647">
    <property type="entry name" value="HYDRANTOINASE/DIHYDROPYRIMIDINASE FAMILY MEMBER"/>
    <property type="match status" value="1"/>
</dbReference>
<evidence type="ECO:0000313" key="4">
    <source>
        <dbReference type="Proteomes" id="UP000236327"/>
    </source>
</evidence>
<dbReference type="AlphaFoldDB" id="A0A2K2FU17"/>
<keyword evidence="4" id="KW-1185">Reference proteome</keyword>
<organism evidence="3 4">
    <name type="scientific">Novosphingobium guangzhouense</name>
    <dbReference type="NCBI Taxonomy" id="1850347"/>
    <lineage>
        <taxon>Bacteria</taxon>
        <taxon>Pseudomonadati</taxon>
        <taxon>Pseudomonadota</taxon>
        <taxon>Alphaproteobacteria</taxon>
        <taxon>Sphingomonadales</taxon>
        <taxon>Sphingomonadaceae</taxon>
        <taxon>Novosphingobium</taxon>
    </lineage>
</organism>
<dbReference type="SUPFAM" id="SSF51556">
    <property type="entry name" value="Metallo-dependent hydrolases"/>
    <property type="match status" value="1"/>
</dbReference>
<dbReference type="Gene3D" id="3.20.20.140">
    <property type="entry name" value="Metal-dependent hydrolases"/>
    <property type="match status" value="1"/>
</dbReference>
<dbReference type="InterPro" id="IPR050378">
    <property type="entry name" value="Metallo-dep_Hydrolases_sf"/>
</dbReference>
<gene>
    <name evidence="3" type="ORF">A8V01_10290</name>
</gene>
<dbReference type="GO" id="GO:0005829">
    <property type="term" value="C:cytosol"/>
    <property type="evidence" value="ECO:0007669"/>
    <property type="project" value="TreeGrafter"/>
</dbReference>
<evidence type="ECO:0000259" key="2">
    <source>
        <dbReference type="Pfam" id="PF07969"/>
    </source>
</evidence>
<dbReference type="InterPro" id="IPR023100">
    <property type="entry name" value="D-aminoacylase_insert_dom_sf"/>
</dbReference>
<feature type="domain" description="Amidohydrolase 3" evidence="2">
    <location>
        <begin position="45"/>
        <end position="253"/>
    </location>
</feature>
<feature type="domain" description="Amidohydrolase 3" evidence="2">
    <location>
        <begin position="325"/>
        <end position="457"/>
    </location>
</feature>
<dbReference type="OrthoDB" id="9766983at2"/>
<accession>A0A2K2FU17</accession>
<dbReference type="GO" id="GO:0016812">
    <property type="term" value="F:hydrolase activity, acting on carbon-nitrogen (but not peptide) bonds, in cyclic amides"/>
    <property type="evidence" value="ECO:0007669"/>
    <property type="project" value="TreeGrafter"/>
</dbReference>
<dbReference type="Pfam" id="PF07969">
    <property type="entry name" value="Amidohydro_3"/>
    <property type="match status" value="2"/>
</dbReference>